<organism evidence="2 3">
    <name type="scientific">Arcicella gelida</name>
    <dbReference type="NCBI Taxonomy" id="2984195"/>
    <lineage>
        <taxon>Bacteria</taxon>
        <taxon>Pseudomonadati</taxon>
        <taxon>Bacteroidota</taxon>
        <taxon>Cytophagia</taxon>
        <taxon>Cytophagales</taxon>
        <taxon>Flectobacillaceae</taxon>
        <taxon>Arcicella</taxon>
    </lineage>
</organism>
<proteinExistence type="predicted"/>
<dbReference type="Proteomes" id="UP001303899">
    <property type="component" value="Unassembled WGS sequence"/>
</dbReference>
<comment type="caution">
    <text evidence="2">The sequence shown here is derived from an EMBL/GenBank/DDBJ whole genome shotgun (WGS) entry which is preliminary data.</text>
</comment>
<dbReference type="SUPFAM" id="SSF48452">
    <property type="entry name" value="TPR-like"/>
    <property type="match status" value="1"/>
</dbReference>
<keyword evidence="3" id="KW-1185">Reference proteome</keyword>
<evidence type="ECO:0000313" key="2">
    <source>
        <dbReference type="EMBL" id="MEA5401544.1"/>
    </source>
</evidence>
<protein>
    <submittedName>
        <fullName evidence="2">Tetratricopeptide repeat protein</fullName>
    </submittedName>
</protein>
<feature type="signal peptide" evidence="1">
    <location>
        <begin position="1"/>
        <end position="19"/>
    </location>
</feature>
<dbReference type="Gene3D" id="1.25.40.10">
    <property type="entry name" value="Tetratricopeptide repeat domain"/>
    <property type="match status" value="1"/>
</dbReference>
<name>A0ABU5RZE5_9BACT</name>
<reference evidence="2 3" key="1">
    <citation type="submission" date="2023-12" db="EMBL/GenBank/DDBJ databases">
        <title>Novel species of the genus Arcicella isolated from rivers.</title>
        <authorList>
            <person name="Lu H."/>
        </authorList>
    </citation>
    <scope>NUCLEOTIDE SEQUENCE [LARGE SCALE GENOMIC DNA]</scope>
    <source>
        <strain evidence="2 3">DC2W</strain>
    </source>
</reference>
<keyword evidence="1" id="KW-0732">Signal</keyword>
<evidence type="ECO:0000313" key="3">
    <source>
        <dbReference type="Proteomes" id="UP001303899"/>
    </source>
</evidence>
<sequence length="648" mass="72582">MRKFYSLMLLLFCSSLLTAQKIDLDKYAIKASYLQLPSNPLPVEFTTFSTKFIANGINLNDAGYTNRESDLEAVYFKISGFKRVTTGGHISIKVQIDGYDMGKPEVVKKEEKSKDKDGKETITVSYKITFKYLVPMKYTITDLNGKIVKDGSLAEGILSYKTYESGSYSTSTALENYWKENGSSVKRGLLGGFISEKLSTFEGRLNYEIGYVPRTVNDILWSTDSPKHPENEQFKKVCSNVKAAIAEMTTETPLSLSKVKPAIAYYDTILVKYAKDEKPERKLRYAAWYNMAIIYYWLEDYDNAIRCCDGLVANDYDKSDAKDLKAGSERMKRVLSGEIKSSHYVRDVSNATAPPLTTFQQEEEQARLSALKDKAIQEQAAREVASANQPVARSGMLDLDKTVNSVGGLLGKMGSKKSSVVFDKPLADLIISMNESFANYQLISKSLSVNGCSSNAALEMGTQLEKFKTEYNNVGGKLDKQSSTKMKTLISVYGEITVKEIMTSYMVPSDPAKLQSLMVDPINLLKDLTNDCLDLVLNKNQDKKIILTLLADMQKTLNYGTHGLFNDNNCNNQAYDLAKSSFRRLKTVTEQSNLSEEVKGDFAQLLNAYSPLFQSETNLTREPQNTKLIEDINKNSYPAFVLKLLQTQ</sequence>
<dbReference type="EMBL" id="JAYGIL010000002">
    <property type="protein sequence ID" value="MEA5401544.1"/>
    <property type="molecule type" value="Genomic_DNA"/>
</dbReference>
<evidence type="ECO:0000256" key="1">
    <source>
        <dbReference type="SAM" id="SignalP"/>
    </source>
</evidence>
<dbReference type="InterPro" id="IPR011990">
    <property type="entry name" value="TPR-like_helical_dom_sf"/>
</dbReference>
<feature type="chain" id="PRO_5045610272" evidence="1">
    <location>
        <begin position="20"/>
        <end position="648"/>
    </location>
</feature>
<accession>A0ABU5RZE5</accession>
<gene>
    <name evidence="2" type="ORF">VB776_01365</name>
</gene>
<dbReference type="RefSeq" id="WP_323325273.1">
    <property type="nucleotide sequence ID" value="NZ_JAYGIL010000002.1"/>
</dbReference>